<dbReference type="Gene3D" id="3.40.50.720">
    <property type="entry name" value="NAD(P)-binding Rossmann-like Domain"/>
    <property type="match status" value="1"/>
</dbReference>
<dbReference type="InterPro" id="IPR001509">
    <property type="entry name" value="Epimerase_deHydtase"/>
</dbReference>
<evidence type="ECO:0000313" key="2">
    <source>
        <dbReference type="EMBL" id="NWK01794.1"/>
    </source>
</evidence>
<reference evidence="2 3" key="1">
    <citation type="journal article" date="2019" name="Environ. Microbiol.">
        <title>Genomics insights into ecotype formation of ammonia-oxidizing archaea in the deep ocean.</title>
        <authorList>
            <person name="Wang Y."/>
            <person name="Huang J.M."/>
            <person name="Cui G.J."/>
            <person name="Nunoura T."/>
            <person name="Takaki Y."/>
            <person name="Li W.L."/>
            <person name="Li J."/>
            <person name="Gao Z.M."/>
            <person name="Takai K."/>
            <person name="Zhang A.Q."/>
            <person name="Stepanauskas R."/>
        </authorList>
    </citation>
    <scope>NUCLEOTIDE SEQUENCE [LARGE SCALE GENOMIC DNA]</scope>
    <source>
        <strain evidence="2 3">N8</strain>
    </source>
</reference>
<protein>
    <submittedName>
        <fullName evidence="2">NAD(P)-dependent oxidoreductase</fullName>
    </submittedName>
</protein>
<accession>A0A7K4NKC3</accession>
<dbReference type="CDD" id="cd08946">
    <property type="entry name" value="SDR_e"/>
    <property type="match status" value="1"/>
</dbReference>
<dbReference type="PANTHER" id="PTHR43245">
    <property type="entry name" value="BIFUNCTIONAL POLYMYXIN RESISTANCE PROTEIN ARNA"/>
    <property type="match status" value="1"/>
</dbReference>
<evidence type="ECO:0000313" key="3">
    <source>
        <dbReference type="Proteomes" id="UP000529843"/>
    </source>
</evidence>
<dbReference type="PANTHER" id="PTHR43245:SF23">
    <property type="entry name" value="NAD(P)-BINDING DOMAIN-CONTAINING PROTEIN"/>
    <property type="match status" value="1"/>
</dbReference>
<organism evidence="2 3">
    <name type="scientific">Marine Group I thaumarchaeote</name>
    <dbReference type="NCBI Taxonomy" id="2511932"/>
    <lineage>
        <taxon>Archaea</taxon>
        <taxon>Nitrososphaerota</taxon>
        <taxon>Marine Group I</taxon>
    </lineage>
</organism>
<evidence type="ECO:0000259" key="1">
    <source>
        <dbReference type="Pfam" id="PF01370"/>
    </source>
</evidence>
<dbReference type="EMBL" id="JACAST010000002">
    <property type="protein sequence ID" value="NWK01794.1"/>
    <property type="molecule type" value="Genomic_DNA"/>
</dbReference>
<name>A0A7K4NKC3_9ARCH</name>
<dbReference type="Proteomes" id="UP000529843">
    <property type="component" value="Unassembled WGS sequence"/>
</dbReference>
<dbReference type="AlphaFoldDB" id="A0A7K4NKC3"/>
<dbReference type="InterPro" id="IPR050177">
    <property type="entry name" value="Lipid_A_modif_metabolic_enz"/>
</dbReference>
<dbReference type="Pfam" id="PF01370">
    <property type="entry name" value="Epimerase"/>
    <property type="match status" value="1"/>
</dbReference>
<proteinExistence type="predicted"/>
<feature type="domain" description="NAD-dependent epimerase/dehydratase" evidence="1">
    <location>
        <begin position="3"/>
        <end position="230"/>
    </location>
</feature>
<gene>
    <name evidence="2" type="ORF">HX804_00560</name>
</gene>
<dbReference type="SUPFAM" id="SSF51735">
    <property type="entry name" value="NAD(P)-binding Rossmann-fold domains"/>
    <property type="match status" value="1"/>
</dbReference>
<dbReference type="InterPro" id="IPR036291">
    <property type="entry name" value="NAD(P)-bd_dom_sf"/>
</dbReference>
<sequence length="327" mass="36430">MKILVTGGGGYLGSIFCRKMLAKGHKVRVLDALWYGNESLEELSNNADFELVQEDIRNLVTTVSTMKDMDAVVHLASIVGMPASSIDPIASEEVNYLATKNIAELCQLHEIETFVFASTCSIYGSQPNTVITEKSKVSPMDFYATQKYLSEKATHSVNRSPLILRFGTLFGYSPRMRFDLVINLFTAQAIKEGKITVFGGKQNRPFLHVDDAAESIVFGLEKNLTGTYNVISENFTLLQAAEKVSKITGCEIQIKSEVEDERHYNVSADKLSLTGFSASKKLDDGIKEIIDALSDGKINDFKDKKYSNYEILLGKHETDEIIRKRLL</sequence>
<comment type="caution">
    <text evidence="2">The sequence shown here is derived from an EMBL/GenBank/DDBJ whole genome shotgun (WGS) entry which is preliminary data.</text>
</comment>